<dbReference type="SUPFAM" id="SSF46785">
    <property type="entry name" value="Winged helix' DNA-binding domain"/>
    <property type="match status" value="1"/>
</dbReference>
<dbReference type="InterPro" id="IPR000847">
    <property type="entry name" value="LysR_HTH_N"/>
</dbReference>
<dbReference type="CDD" id="cd08414">
    <property type="entry name" value="PBP2_LTTR_aromatics_like"/>
    <property type="match status" value="1"/>
</dbReference>
<accession>A0A5S4G7F4</accession>
<protein>
    <submittedName>
        <fullName evidence="6">LysR family transcriptional regulator</fullName>
    </submittedName>
</protein>
<gene>
    <name evidence="6" type="ORF">ETD85_50260</name>
</gene>
<comment type="caution">
    <text evidence="6">The sequence shown here is derived from an EMBL/GenBank/DDBJ whole genome shotgun (WGS) entry which is preliminary data.</text>
</comment>
<organism evidence="6 7">
    <name type="scientific">Nonomuraea zeae</name>
    <dbReference type="NCBI Taxonomy" id="1642303"/>
    <lineage>
        <taxon>Bacteria</taxon>
        <taxon>Bacillati</taxon>
        <taxon>Actinomycetota</taxon>
        <taxon>Actinomycetes</taxon>
        <taxon>Streptosporangiales</taxon>
        <taxon>Streptosporangiaceae</taxon>
        <taxon>Nonomuraea</taxon>
    </lineage>
</organism>
<dbReference type="InterPro" id="IPR005119">
    <property type="entry name" value="LysR_subst-bd"/>
</dbReference>
<keyword evidence="3" id="KW-0238">DNA-binding</keyword>
<evidence type="ECO:0000259" key="5">
    <source>
        <dbReference type="PROSITE" id="PS50931"/>
    </source>
</evidence>
<dbReference type="PANTHER" id="PTHR30346">
    <property type="entry name" value="TRANSCRIPTIONAL DUAL REGULATOR HCAR-RELATED"/>
    <property type="match status" value="1"/>
</dbReference>
<sequence>MDRMELEAFVAVAEELHFGRAAARLHRGQPTVSDAIRRLESTLGGRLFHRTSRRVSLTDLGEALLPDAHATLAQLRRFQQRGRSLAAGDRTRTTLVVAHAEYTGHQLLLRCLPQLHERFPDVTIVPEAMPTTAQLTALRAETIGLGIGWATGNVTGVRARVLSTERFMALVPATHPLAAHTELSASELSTTGLLTWPHQINSGLCDRLLSAFHIGGADLRIIRTADSVHAIAAHVAAGAGIGITVESALDHQPPGLRVIPLTGPSTTADQVVLTPTEPSDTATALRDLLLHASAPSPATDH</sequence>
<evidence type="ECO:0000256" key="1">
    <source>
        <dbReference type="ARBA" id="ARBA00009437"/>
    </source>
</evidence>
<dbReference type="GO" id="GO:0003700">
    <property type="term" value="F:DNA-binding transcription factor activity"/>
    <property type="evidence" value="ECO:0007669"/>
    <property type="project" value="InterPro"/>
</dbReference>
<keyword evidence="4" id="KW-0804">Transcription</keyword>
<dbReference type="Proteomes" id="UP000306628">
    <property type="component" value="Unassembled WGS sequence"/>
</dbReference>
<dbReference type="AlphaFoldDB" id="A0A5S4G7F4"/>
<dbReference type="PROSITE" id="PS50931">
    <property type="entry name" value="HTH_LYSR"/>
    <property type="match status" value="1"/>
</dbReference>
<dbReference type="Pfam" id="PF03466">
    <property type="entry name" value="LysR_substrate"/>
    <property type="match status" value="1"/>
</dbReference>
<dbReference type="PRINTS" id="PR00039">
    <property type="entry name" value="HTHLYSR"/>
</dbReference>
<evidence type="ECO:0000313" key="7">
    <source>
        <dbReference type="Proteomes" id="UP000306628"/>
    </source>
</evidence>
<dbReference type="SUPFAM" id="SSF53850">
    <property type="entry name" value="Periplasmic binding protein-like II"/>
    <property type="match status" value="1"/>
</dbReference>
<reference evidence="6 7" key="1">
    <citation type="submission" date="2019-05" db="EMBL/GenBank/DDBJ databases">
        <title>Draft genome sequence of Nonomuraea zeae DSM 100528.</title>
        <authorList>
            <person name="Saricaoglu S."/>
            <person name="Isik K."/>
        </authorList>
    </citation>
    <scope>NUCLEOTIDE SEQUENCE [LARGE SCALE GENOMIC DNA]</scope>
    <source>
        <strain evidence="6 7">DSM 100528</strain>
    </source>
</reference>
<dbReference type="Gene3D" id="1.10.10.10">
    <property type="entry name" value="Winged helix-like DNA-binding domain superfamily/Winged helix DNA-binding domain"/>
    <property type="match status" value="1"/>
</dbReference>
<dbReference type="InterPro" id="IPR036388">
    <property type="entry name" value="WH-like_DNA-bd_sf"/>
</dbReference>
<dbReference type="Pfam" id="PF00126">
    <property type="entry name" value="HTH_1"/>
    <property type="match status" value="1"/>
</dbReference>
<name>A0A5S4G7F4_9ACTN</name>
<evidence type="ECO:0000256" key="4">
    <source>
        <dbReference type="ARBA" id="ARBA00023163"/>
    </source>
</evidence>
<feature type="domain" description="HTH lysR-type" evidence="5">
    <location>
        <begin position="1"/>
        <end position="58"/>
    </location>
</feature>
<evidence type="ECO:0000313" key="6">
    <source>
        <dbReference type="EMBL" id="TMR21880.1"/>
    </source>
</evidence>
<dbReference type="EMBL" id="VCKX01000287">
    <property type="protein sequence ID" value="TMR21880.1"/>
    <property type="molecule type" value="Genomic_DNA"/>
</dbReference>
<evidence type="ECO:0000256" key="3">
    <source>
        <dbReference type="ARBA" id="ARBA00023125"/>
    </source>
</evidence>
<dbReference type="GO" id="GO:0032993">
    <property type="term" value="C:protein-DNA complex"/>
    <property type="evidence" value="ECO:0007669"/>
    <property type="project" value="TreeGrafter"/>
</dbReference>
<dbReference type="PANTHER" id="PTHR30346:SF0">
    <property type="entry name" value="HCA OPERON TRANSCRIPTIONAL ACTIVATOR HCAR"/>
    <property type="match status" value="1"/>
</dbReference>
<dbReference type="FunFam" id="1.10.10.10:FF:000001">
    <property type="entry name" value="LysR family transcriptional regulator"/>
    <property type="match status" value="1"/>
</dbReference>
<keyword evidence="2" id="KW-0805">Transcription regulation</keyword>
<proteinExistence type="inferred from homology"/>
<comment type="similarity">
    <text evidence="1">Belongs to the LysR transcriptional regulatory family.</text>
</comment>
<keyword evidence="7" id="KW-1185">Reference proteome</keyword>
<evidence type="ECO:0000256" key="2">
    <source>
        <dbReference type="ARBA" id="ARBA00023015"/>
    </source>
</evidence>
<dbReference type="InterPro" id="IPR036390">
    <property type="entry name" value="WH_DNA-bd_sf"/>
</dbReference>
<dbReference type="OrthoDB" id="3636008at2"/>
<dbReference type="GO" id="GO:0003677">
    <property type="term" value="F:DNA binding"/>
    <property type="evidence" value="ECO:0007669"/>
    <property type="project" value="UniProtKB-KW"/>
</dbReference>
<dbReference type="RefSeq" id="WP_138696950.1">
    <property type="nucleotide sequence ID" value="NZ_JBHSAZ010000046.1"/>
</dbReference>
<dbReference type="Gene3D" id="3.40.190.10">
    <property type="entry name" value="Periplasmic binding protein-like II"/>
    <property type="match status" value="2"/>
</dbReference>